<feature type="transmembrane region" description="Helical" evidence="1">
    <location>
        <begin position="12"/>
        <end position="33"/>
    </location>
</feature>
<dbReference type="Proteomes" id="UP000287330">
    <property type="component" value="Unassembled WGS sequence"/>
</dbReference>
<evidence type="ECO:0000256" key="1">
    <source>
        <dbReference type="SAM" id="Phobius"/>
    </source>
</evidence>
<keyword evidence="3" id="KW-1185">Reference proteome</keyword>
<dbReference type="InterPro" id="IPR018643">
    <property type="entry name" value="DUF2069_membrane"/>
</dbReference>
<dbReference type="OrthoDB" id="5569826at2"/>
<evidence type="ECO:0000313" key="2">
    <source>
        <dbReference type="EMBL" id="RUO57510.1"/>
    </source>
</evidence>
<feature type="transmembrane region" description="Helical" evidence="1">
    <location>
        <begin position="70"/>
        <end position="90"/>
    </location>
</feature>
<keyword evidence="1" id="KW-0472">Membrane</keyword>
<accession>A0A432Y958</accession>
<feature type="transmembrane region" description="Helical" evidence="1">
    <location>
        <begin position="45"/>
        <end position="63"/>
    </location>
</feature>
<keyword evidence="1" id="KW-1133">Transmembrane helix</keyword>
<reference evidence="3" key="1">
    <citation type="journal article" date="2018" name="Front. Microbiol.">
        <title>Genome-Based Analysis Reveals the Taxonomy and Diversity of the Family Idiomarinaceae.</title>
        <authorList>
            <person name="Liu Y."/>
            <person name="Lai Q."/>
            <person name="Shao Z."/>
        </authorList>
    </citation>
    <scope>NUCLEOTIDE SEQUENCE [LARGE SCALE GENOMIC DNA]</scope>
    <source>
        <strain evidence="3">F23</strain>
    </source>
</reference>
<dbReference type="RefSeq" id="WP_110573393.1">
    <property type="nucleotide sequence ID" value="NZ_PIPV01000002.1"/>
</dbReference>
<evidence type="ECO:0000313" key="3">
    <source>
        <dbReference type="Proteomes" id="UP000287330"/>
    </source>
</evidence>
<feature type="transmembrane region" description="Helical" evidence="1">
    <location>
        <begin position="96"/>
        <end position="116"/>
    </location>
</feature>
<proteinExistence type="predicted"/>
<protein>
    <submittedName>
        <fullName evidence="2">DUF2069 domain-containing protein</fullName>
    </submittedName>
</protein>
<dbReference type="AlphaFoldDB" id="A0A432Y958"/>
<organism evidence="2 3">
    <name type="scientific">Idiomarina fontislapidosi</name>
    <dbReference type="NCBI Taxonomy" id="263723"/>
    <lineage>
        <taxon>Bacteria</taxon>
        <taxon>Pseudomonadati</taxon>
        <taxon>Pseudomonadota</taxon>
        <taxon>Gammaproteobacteria</taxon>
        <taxon>Alteromonadales</taxon>
        <taxon>Idiomarinaceae</taxon>
        <taxon>Idiomarina</taxon>
    </lineage>
</organism>
<dbReference type="Pfam" id="PF09842">
    <property type="entry name" value="DUF2069"/>
    <property type="match status" value="1"/>
</dbReference>
<dbReference type="EMBL" id="PIPV01000002">
    <property type="protein sequence ID" value="RUO57510.1"/>
    <property type="molecule type" value="Genomic_DNA"/>
</dbReference>
<comment type="caution">
    <text evidence="2">The sequence shown here is derived from an EMBL/GenBank/DDBJ whole genome shotgun (WGS) entry which is preliminary data.</text>
</comment>
<sequence length="134" mass="15437">MAAEMAPRTRFFRIATQLGYWLLLALLIVWHGIMPETDESALPRYLSLILWVLPMLFPLLGLVKGKPYTHAWFNFILMFYFLHGLTTVYTHPDERLWSILEIVLTTIAFVGATGFARNRGRELGLGLKKQKDAK</sequence>
<name>A0A432Y958_9GAMM</name>
<keyword evidence="1" id="KW-0812">Transmembrane</keyword>
<gene>
    <name evidence="2" type="ORF">CWE25_03335</name>
</gene>